<accession>A0A9P8K1D8</accession>
<organism evidence="2 3">
    <name type="scientific">Aureobasidium melanogenum</name>
    <name type="common">Aureobasidium pullulans var. melanogenum</name>
    <dbReference type="NCBI Taxonomy" id="46634"/>
    <lineage>
        <taxon>Eukaryota</taxon>
        <taxon>Fungi</taxon>
        <taxon>Dikarya</taxon>
        <taxon>Ascomycota</taxon>
        <taxon>Pezizomycotina</taxon>
        <taxon>Dothideomycetes</taxon>
        <taxon>Dothideomycetidae</taxon>
        <taxon>Dothideales</taxon>
        <taxon>Saccotheciaceae</taxon>
        <taxon>Aureobasidium</taxon>
    </lineage>
</organism>
<comment type="caution">
    <text evidence="2">The sequence shown here is derived from an EMBL/GenBank/DDBJ whole genome shotgun (WGS) entry which is preliminary data.</text>
</comment>
<dbReference type="EMBL" id="JAHFXS010000004">
    <property type="protein sequence ID" value="KAG9991217.1"/>
    <property type="molecule type" value="Genomic_DNA"/>
</dbReference>
<keyword evidence="3" id="KW-1185">Reference proteome</keyword>
<gene>
    <name evidence="2" type="ORF">KCU98_g507</name>
</gene>
<feature type="region of interest" description="Disordered" evidence="1">
    <location>
        <begin position="1"/>
        <end position="26"/>
    </location>
</feature>
<evidence type="ECO:0000313" key="2">
    <source>
        <dbReference type="EMBL" id="KAG9991217.1"/>
    </source>
</evidence>
<reference evidence="2" key="2">
    <citation type="submission" date="2021-08" db="EMBL/GenBank/DDBJ databases">
        <authorList>
            <person name="Gostincar C."/>
            <person name="Sun X."/>
            <person name="Song Z."/>
            <person name="Gunde-Cimerman N."/>
        </authorList>
    </citation>
    <scope>NUCLEOTIDE SEQUENCE</scope>
    <source>
        <strain evidence="2">EXF-9298</strain>
    </source>
</reference>
<dbReference type="Proteomes" id="UP000729357">
    <property type="component" value="Unassembled WGS sequence"/>
</dbReference>
<evidence type="ECO:0000256" key="1">
    <source>
        <dbReference type="SAM" id="MobiDB-lite"/>
    </source>
</evidence>
<evidence type="ECO:0000313" key="3">
    <source>
        <dbReference type="Proteomes" id="UP000729357"/>
    </source>
</evidence>
<sequence>MPVRSIQYSGPFDLPTPPSDQQSASFHTRDPDILAIFNAPSTHLISPGEEVRCQWGIREARLRRSHEVLTTDIRDLAVLPEDIVVPAAILKWMAGFEEWLRKSFLHVLFSDPYDATDTERWISATSDPDRSDLILQFVDIWDQIFTAMRKFLIDIHYTSTIDLTGDTLRPYTDYEIYVKPTKLLITPFNKDYCSAMSPLDEHKLAWWDHRSMLLQRGAARREGVAWLLQDREEVDELARRYPDAEATLRRPFMMPAVQFR</sequence>
<name>A0A9P8K1D8_AURME</name>
<dbReference type="AlphaFoldDB" id="A0A9P8K1D8"/>
<feature type="non-terminal residue" evidence="2">
    <location>
        <position position="260"/>
    </location>
</feature>
<proteinExistence type="predicted"/>
<protein>
    <submittedName>
        <fullName evidence="2">Uncharacterized protein</fullName>
    </submittedName>
</protein>
<reference evidence="2" key="1">
    <citation type="journal article" date="2021" name="J Fungi (Basel)">
        <title>Virulence traits and population genomics of the black yeast Aureobasidium melanogenum.</title>
        <authorList>
            <person name="Cernosa A."/>
            <person name="Sun X."/>
            <person name="Gostincar C."/>
            <person name="Fang C."/>
            <person name="Gunde-Cimerman N."/>
            <person name="Song Z."/>
        </authorList>
    </citation>
    <scope>NUCLEOTIDE SEQUENCE</scope>
    <source>
        <strain evidence="2">EXF-9298</strain>
    </source>
</reference>